<evidence type="ECO:0000259" key="1">
    <source>
        <dbReference type="PROSITE" id="PS51186"/>
    </source>
</evidence>
<dbReference type="GO" id="GO:0016747">
    <property type="term" value="F:acyltransferase activity, transferring groups other than amino-acyl groups"/>
    <property type="evidence" value="ECO:0007669"/>
    <property type="project" value="InterPro"/>
</dbReference>
<dbReference type="PANTHER" id="PTHR42791">
    <property type="entry name" value="GNAT FAMILY ACETYLTRANSFERASE"/>
    <property type="match status" value="1"/>
</dbReference>
<dbReference type="PANTHER" id="PTHR42791:SF16">
    <property type="entry name" value="N-ACETYLTRANSFERASE DOMAIN-CONTAINING PROTEIN"/>
    <property type="match status" value="1"/>
</dbReference>
<sequence length="235" mass="26638">MPIREARFSDHAALATLCSAAFFEEDLFGRVMHPHRHEYPDDVPIFWHQFIRDHWADWQNKLIVAVRPDVENPNVEAIAGLAIWQRQGEGGKKLVPSSLDPRNLLHPCVKISNRISSLLYVNRALDPTKLNVLEDSMPYCEHHWHGDRAENWYLSLCAVHPDYQGKGVGREVVKWGLDEAEKENIHASVMSSKGNEDFYLRCGFDEIVGNGTEGEGNPLTGVPGGAILFKYPRKD</sequence>
<feature type="domain" description="N-acetyltransferase" evidence="1">
    <location>
        <begin position="152"/>
        <end position="234"/>
    </location>
</feature>
<dbReference type="STRING" id="1448308.A0A2T2P0U2"/>
<accession>A0A2T2P0U2</accession>
<gene>
    <name evidence="2" type="ORF">BS50DRAFT_570683</name>
</gene>
<dbReference type="Proteomes" id="UP000240883">
    <property type="component" value="Unassembled WGS sequence"/>
</dbReference>
<dbReference type="OrthoDB" id="2115692at2759"/>
<evidence type="ECO:0000313" key="2">
    <source>
        <dbReference type="EMBL" id="PSN71294.1"/>
    </source>
</evidence>
<reference evidence="2 3" key="1">
    <citation type="journal article" date="2018" name="Front. Microbiol.">
        <title>Genome-Wide Analysis of Corynespora cassiicola Leaf Fall Disease Putative Effectors.</title>
        <authorList>
            <person name="Lopez D."/>
            <person name="Ribeiro S."/>
            <person name="Label P."/>
            <person name="Fumanal B."/>
            <person name="Venisse J.S."/>
            <person name="Kohler A."/>
            <person name="de Oliveira R.R."/>
            <person name="Labutti K."/>
            <person name="Lipzen A."/>
            <person name="Lail K."/>
            <person name="Bauer D."/>
            <person name="Ohm R.A."/>
            <person name="Barry K.W."/>
            <person name="Spatafora J."/>
            <person name="Grigoriev I.V."/>
            <person name="Martin F.M."/>
            <person name="Pujade-Renaud V."/>
        </authorList>
    </citation>
    <scope>NUCLEOTIDE SEQUENCE [LARGE SCALE GENOMIC DNA]</scope>
    <source>
        <strain evidence="2 3">Philippines</strain>
    </source>
</reference>
<dbReference type="Pfam" id="PF13673">
    <property type="entry name" value="Acetyltransf_10"/>
    <property type="match status" value="1"/>
</dbReference>
<name>A0A2T2P0U2_CORCC</name>
<dbReference type="SUPFAM" id="SSF55729">
    <property type="entry name" value="Acyl-CoA N-acyltransferases (Nat)"/>
    <property type="match status" value="1"/>
</dbReference>
<dbReference type="CDD" id="cd04301">
    <property type="entry name" value="NAT_SF"/>
    <property type="match status" value="1"/>
</dbReference>
<dbReference type="InterPro" id="IPR000182">
    <property type="entry name" value="GNAT_dom"/>
</dbReference>
<dbReference type="InterPro" id="IPR052523">
    <property type="entry name" value="Trichothecene_AcTrans"/>
</dbReference>
<keyword evidence="3" id="KW-1185">Reference proteome</keyword>
<protein>
    <recommendedName>
        <fullName evidence="1">N-acetyltransferase domain-containing protein</fullName>
    </recommendedName>
</protein>
<dbReference type="EMBL" id="KZ678131">
    <property type="protein sequence ID" value="PSN71294.1"/>
    <property type="molecule type" value="Genomic_DNA"/>
</dbReference>
<evidence type="ECO:0000313" key="3">
    <source>
        <dbReference type="Proteomes" id="UP000240883"/>
    </source>
</evidence>
<dbReference type="Gene3D" id="3.40.630.30">
    <property type="match status" value="1"/>
</dbReference>
<proteinExistence type="predicted"/>
<dbReference type="AlphaFoldDB" id="A0A2T2P0U2"/>
<organism evidence="2 3">
    <name type="scientific">Corynespora cassiicola Philippines</name>
    <dbReference type="NCBI Taxonomy" id="1448308"/>
    <lineage>
        <taxon>Eukaryota</taxon>
        <taxon>Fungi</taxon>
        <taxon>Dikarya</taxon>
        <taxon>Ascomycota</taxon>
        <taxon>Pezizomycotina</taxon>
        <taxon>Dothideomycetes</taxon>
        <taxon>Pleosporomycetidae</taxon>
        <taxon>Pleosporales</taxon>
        <taxon>Corynesporascaceae</taxon>
        <taxon>Corynespora</taxon>
    </lineage>
</organism>
<dbReference type="InterPro" id="IPR016181">
    <property type="entry name" value="Acyl_CoA_acyltransferase"/>
</dbReference>
<dbReference type="PROSITE" id="PS51186">
    <property type="entry name" value="GNAT"/>
    <property type="match status" value="1"/>
</dbReference>